<proteinExistence type="predicted"/>
<evidence type="ECO:0000313" key="1">
    <source>
        <dbReference type="EMBL" id="POM67017.1"/>
    </source>
</evidence>
<comment type="caution">
    <text evidence="1">The sequence shown here is derived from an EMBL/GenBank/DDBJ whole genome shotgun (WGS) entry which is preliminary data.</text>
</comment>
<accession>A0A2P4XN95</accession>
<organism evidence="1 2">
    <name type="scientific">Phytophthora palmivora</name>
    <dbReference type="NCBI Taxonomy" id="4796"/>
    <lineage>
        <taxon>Eukaryota</taxon>
        <taxon>Sar</taxon>
        <taxon>Stramenopiles</taxon>
        <taxon>Oomycota</taxon>
        <taxon>Peronosporomycetes</taxon>
        <taxon>Peronosporales</taxon>
        <taxon>Peronosporaceae</taxon>
        <taxon>Phytophthora</taxon>
    </lineage>
</organism>
<dbReference type="OrthoDB" id="92559at2759"/>
<keyword evidence="2" id="KW-1185">Reference proteome</keyword>
<dbReference type="EMBL" id="NCKW01009488">
    <property type="protein sequence ID" value="POM67017.1"/>
    <property type="molecule type" value="Genomic_DNA"/>
</dbReference>
<protein>
    <submittedName>
        <fullName evidence="1">Uncharacterized protein</fullName>
    </submittedName>
</protein>
<sequence>MWRTFEAEKTKRAFSSVIRLRRKLYTSTFTVDGNMEEWLDDVEDICRQLENMNEVIPDAEMVNIILQGVEETPRNVVRLFNRGQPGQSQVTLDVVLNT</sequence>
<name>A0A2P4XN95_9STRA</name>
<gene>
    <name evidence="1" type="ORF">PHPALM_17046</name>
</gene>
<evidence type="ECO:0000313" key="2">
    <source>
        <dbReference type="Proteomes" id="UP000237271"/>
    </source>
</evidence>
<dbReference type="Proteomes" id="UP000237271">
    <property type="component" value="Unassembled WGS sequence"/>
</dbReference>
<dbReference type="AlphaFoldDB" id="A0A2P4XN95"/>
<reference evidence="1 2" key="1">
    <citation type="journal article" date="2017" name="Genome Biol. Evol.">
        <title>Phytophthora megakarya and P. palmivora, closely related causal agents of cacao black pod rot, underwent increases in genome sizes and gene numbers by different mechanisms.</title>
        <authorList>
            <person name="Ali S.S."/>
            <person name="Shao J."/>
            <person name="Lary D.J."/>
            <person name="Kronmiller B."/>
            <person name="Shen D."/>
            <person name="Strem M.D."/>
            <person name="Amoako-Attah I."/>
            <person name="Akrofi A.Y."/>
            <person name="Begoude B.A."/>
            <person name="Ten Hoopen G.M."/>
            <person name="Coulibaly K."/>
            <person name="Kebe B.I."/>
            <person name="Melnick R.L."/>
            <person name="Guiltinan M.J."/>
            <person name="Tyler B.M."/>
            <person name="Meinhardt L.W."/>
            <person name="Bailey B.A."/>
        </authorList>
    </citation>
    <scope>NUCLEOTIDE SEQUENCE [LARGE SCALE GENOMIC DNA]</scope>
    <source>
        <strain evidence="2">sbr112.9</strain>
    </source>
</reference>